<keyword evidence="1" id="KW-1133">Transmembrane helix</keyword>
<sequence length="137" mass="14724">MTDQTPSERRAESASLGELLGDVTRDLSTLMRQEVELAKAELKDSAVKSARGAGLFGGAGYAASMTLLFLSLALWAALALVMGWGWAAVIVAIVWAIVGGILFMVARAQLKKVRGVPQTVETLQEIPPTLKRNEENR</sequence>
<reference evidence="2 3" key="1">
    <citation type="submission" date="2014-11" db="EMBL/GenBank/DDBJ databases">
        <title>Genome sequence of Microbacterium mangrovi MUSC 115(T).</title>
        <authorList>
            <person name="Lee L.-H."/>
        </authorList>
    </citation>
    <scope>NUCLEOTIDE SEQUENCE [LARGE SCALE GENOMIC DNA]</scope>
    <source>
        <strain evidence="2 3">MUSC 115</strain>
    </source>
</reference>
<feature type="transmembrane region" description="Helical" evidence="1">
    <location>
        <begin position="53"/>
        <end position="78"/>
    </location>
</feature>
<evidence type="ECO:0000313" key="2">
    <source>
        <dbReference type="EMBL" id="KHK98346.1"/>
    </source>
</evidence>
<keyword evidence="1" id="KW-0472">Membrane</keyword>
<dbReference type="EMBL" id="JTDK01000006">
    <property type="protein sequence ID" value="KHK98346.1"/>
    <property type="molecule type" value="Genomic_DNA"/>
</dbReference>
<comment type="caution">
    <text evidence="2">The sequence shown here is derived from an EMBL/GenBank/DDBJ whole genome shotgun (WGS) entry which is preliminary data.</text>
</comment>
<dbReference type="RefSeq" id="WP_039396693.1">
    <property type="nucleotide sequence ID" value="NZ_JTDK01000006.1"/>
</dbReference>
<dbReference type="OrthoDB" id="3216929at2"/>
<dbReference type="InterPro" id="IPR009937">
    <property type="entry name" value="Phage_holin_3_6"/>
</dbReference>
<dbReference type="STRING" id="1348253.LK09_04840"/>
<accession>A0A0B2A9N8</accession>
<evidence type="ECO:0000256" key="1">
    <source>
        <dbReference type="SAM" id="Phobius"/>
    </source>
</evidence>
<name>A0A0B2A9N8_9MICO</name>
<dbReference type="AlphaFoldDB" id="A0A0B2A9N8"/>
<dbReference type="Proteomes" id="UP000031030">
    <property type="component" value="Unassembled WGS sequence"/>
</dbReference>
<feature type="transmembrane region" description="Helical" evidence="1">
    <location>
        <begin position="84"/>
        <end position="105"/>
    </location>
</feature>
<proteinExistence type="predicted"/>
<protein>
    <recommendedName>
        <fullName evidence="4">Phage holin family protein</fullName>
    </recommendedName>
</protein>
<keyword evidence="1" id="KW-0812">Transmembrane</keyword>
<gene>
    <name evidence="2" type="ORF">LK09_04840</name>
</gene>
<organism evidence="2 3">
    <name type="scientific">Microbacterium mangrovi</name>
    <dbReference type="NCBI Taxonomy" id="1348253"/>
    <lineage>
        <taxon>Bacteria</taxon>
        <taxon>Bacillati</taxon>
        <taxon>Actinomycetota</taxon>
        <taxon>Actinomycetes</taxon>
        <taxon>Micrococcales</taxon>
        <taxon>Microbacteriaceae</taxon>
        <taxon>Microbacterium</taxon>
    </lineage>
</organism>
<keyword evidence="3" id="KW-1185">Reference proteome</keyword>
<dbReference type="Pfam" id="PF07332">
    <property type="entry name" value="Phage_holin_3_6"/>
    <property type="match status" value="1"/>
</dbReference>
<evidence type="ECO:0000313" key="3">
    <source>
        <dbReference type="Proteomes" id="UP000031030"/>
    </source>
</evidence>
<evidence type="ECO:0008006" key="4">
    <source>
        <dbReference type="Google" id="ProtNLM"/>
    </source>
</evidence>